<feature type="chain" id="PRO_5030781785" description="Outer membrane protein" evidence="1">
    <location>
        <begin position="24"/>
        <end position="226"/>
    </location>
</feature>
<evidence type="ECO:0008006" key="4">
    <source>
        <dbReference type="Google" id="ProtNLM"/>
    </source>
</evidence>
<sequence>MNTKVIATLATAAGLVCAANMNAQELTWEVNYGVESEYVFRGVELASESFQGGIEGAYGDYYFGLWGSEAIDSFGKDSTEIDLYGGWGYALNDTLQLDLGGTIYHYPDASDETFELFVGVTADTALAPGAYVFYDFDLEVLTLETSIGHSIAIDDVSSIELGAAVGYAREDAGFNYLYYSATADYVYQISDSTSVAAGLRYSANDEDLGYSPDGNLWGGISFTTSF</sequence>
<evidence type="ECO:0000313" key="3">
    <source>
        <dbReference type="Proteomes" id="UP000526501"/>
    </source>
</evidence>
<dbReference type="AlphaFoldDB" id="A0A7X1E9A5"/>
<keyword evidence="3" id="KW-1185">Reference proteome</keyword>
<organism evidence="2 3">
    <name type="scientific">Pelagicoccus albus</name>
    <dbReference type="NCBI Taxonomy" id="415222"/>
    <lineage>
        <taxon>Bacteria</taxon>
        <taxon>Pseudomonadati</taxon>
        <taxon>Verrucomicrobiota</taxon>
        <taxon>Opitutia</taxon>
        <taxon>Puniceicoccales</taxon>
        <taxon>Pelagicoccaceae</taxon>
        <taxon>Pelagicoccus</taxon>
    </lineage>
</organism>
<dbReference type="NCBIfam" id="TIGR02001">
    <property type="entry name" value="gcw_chp"/>
    <property type="match status" value="1"/>
</dbReference>
<evidence type="ECO:0000256" key="1">
    <source>
        <dbReference type="SAM" id="SignalP"/>
    </source>
</evidence>
<keyword evidence="1" id="KW-0732">Signal</keyword>
<proteinExistence type="predicted"/>
<dbReference type="InterPro" id="IPR010239">
    <property type="entry name" value="CHP02001"/>
</dbReference>
<name>A0A7X1E9A5_9BACT</name>
<protein>
    <recommendedName>
        <fullName evidence="4">Outer membrane protein</fullName>
    </recommendedName>
</protein>
<comment type="caution">
    <text evidence="2">The sequence shown here is derived from an EMBL/GenBank/DDBJ whole genome shotgun (WGS) entry which is preliminary data.</text>
</comment>
<dbReference type="Proteomes" id="UP000526501">
    <property type="component" value="Unassembled WGS sequence"/>
</dbReference>
<reference evidence="2 3" key="1">
    <citation type="submission" date="2020-07" db="EMBL/GenBank/DDBJ databases">
        <authorList>
            <person name="Feng X."/>
        </authorList>
    </citation>
    <scope>NUCLEOTIDE SEQUENCE [LARGE SCALE GENOMIC DNA]</scope>
    <source>
        <strain evidence="2 3">JCM23202</strain>
    </source>
</reference>
<accession>A0A7X1E9A5</accession>
<gene>
    <name evidence="2" type="ORF">H5P27_05975</name>
</gene>
<dbReference type="Pfam" id="PF09694">
    <property type="entry name" value="Gcw_chp"/>
    <property type="match status" value="1"/>
</dbReference>
<dbReference type="EMBL" id="JACHVC010000006">
    <property type="protein sequence ID" value="MBC2605587.1"/>
    <property type="molecule type" value="Genomic_DNA"/>
</dbReference>
<evidence type="ECO:0000313" key="2">
    <source>
        <dbReference type="EMBL" id="MBC2605587.1"/>
    </source>
</evidence>
<dbReference type="RefSeq" id="WP_185659458.1">
    <property type="nucleotide sequence ID" value="NZ_CAWPOO010000006.1"/>
</dbReference>
<feature type="signal peptide" evidence="1">
    <location>
        <begin position="1"/>
        <end position="23"/>
    </location>
</feature>